<keyword evidence="3" id="KW-1185">Reference proteome</keyword>
<feature type="domain" description="Phosphoribosyltransferase" evidence="1">
    <location>
        <begin position="48"/>
        <end position="160"/>
    </location>
</feature>
<dbReference type="PANTHER" id="PTHR43218">
    <property type="entry name" value="PHOSPHORIBOSYLTRANSFERASE-RELATED"/>
    <property type="match status" value="1"/>
</dbReference>
<gene>
    <name evidence="2" type="ORF">Q3982_04300</name>
</gene>
<name>A0AA43RI16_9ACTN</name>
<dbReference type="InterPro" id="IPR029057">
    <property type="entry name" value="PRTase-like"/>
</dbReference>
<evidence type="ECO:0000313" key="3">
    <source>
        <dbReference type="Proteomes" id="UP001168575"/>
    </source>
</evidence>
<dbReference type="AlphaFoldDB" id="A0AA43RI16"/>
<dbReference type="GO" id="GO:0016757">
    <property type="term" value="F:glycosyltransferase activity"/>
    <property type="evidence" value="ECO:0007669"/>
    <property type="project" value="UniProtKB-KW"/>
</dbReference>
<protein>
    <submittedName>
        <fullName evidence="2">Phosphoribosyltransferase family protein</fullName>
    </submittedName>
</protein>
<dbReference type="NCBIfam" id="NF005592">
    <property type="entry name" value="PRK07322.1"/>
    <property type="match status" value="1"/>
</dbReference>
<dbReference type="InterPro" id="IPR000836">
    <property type="entry name" value="PRTase_dom"/>
</dbReference>
<dbReference type="Proteomes" id="UP001168575">
    <property type="component" value="Unassembled WGS sequence"/>
</dbReference>
<dbReference type="EMBL" id="JAUMVS010000060">
    <property type="protein sequence ID" value="MDO4841879.1"/>
    <property type="molecule type" value="Genomic_DNA"/>
</dbReference>
<dbReference type="Pfam" id="PF00156">
    <property type="entry name" value="Pribosyltran"/>
    <property type="match status" value="1"/>
</dbReference>
<accession>A0AA43RI16</accession>
<keyword evidence="2" id="KW-0328">Glycosyltransferase</keyword>
<proteinExistence type="predicted"/>
<reference evidence="2" key="1">
    <citation type="submission" date="2023-07" db="EMBL/GenBank/DDBJ databases">
        <title>Between Cages and Wild: Unraveling the Impact of Captivity on Animal Microbiomes and Antimicrobial Resistance.</title>
        <authorList>
            <person name="Schmartz G.P."/>
            <person name="Rehner J."/>
            <person name="Schuff M.J."/>
            <person name="Becker S.L."/>
            <person name="Kravczyk M."/>
            <person name="Gurevich A."/>
            <person name="Francke R."/>
            <person name="Mueller R."/>
            <person name="Keller V."/>
            <person name="Keller A."/>
        </authorList>
    </citation>
    <scope>NUCLEOTIDE SEQUENCE</scope>
    <source>
        <strain evidence="2">S12M_St_49</strain>
    </source>
</reference>
<evidence type="ECO:0000259" key="1">
    <source>
        <dbReference type="Pfam" id="PF00156"/>
    </source>
</evidence>
<evidence type="ECO:0000313" key="2">
    <source>
        <dbReference type="EMBL" id="MDO4841879.1"/>
    </source>
</evidence>
<sequence length="188" mass="20687">MHYTIDIKGLKRDLELFRVSDETQIGALILFGDVELTTHAAAELLKIAPEFDIIMTAEAKSIPLAYEMARQAGQNDYVIARKGRKVYMGDIIMEATLQSITTLGQQKLYLGKNDFKKLSGKRVLIVDDVVSTGESLRALEQLAETAGAHIVGKMAILEEGDALNREDIQTLGLLPLFDAEGNPKTPIE</sequence>
<keyword evidence="2" id="KW-0808">Transferase</keyword>
<comment type="caution">
    <text evidence="2">The sequence shown here is derived from an EMBL/GenBank/DDBJ whole genome shotgun (WGS) entry which is preliminary data.</text>
</comment>
<organism evidence="2 3">
    <name type="scientific">Phoenicibacter congonensis</name>
    <dbReference type="NCBI Taxonomy" id="1944646"/>
    <lineage>
        <taxon>Bacteria</taxon>
        <taxon>Bacillati</taxon>
        <taxon>Actinomycetota</taxon>
        <taxon>Coriobacteriia</taxon>
        <taxon>Eggerthellales</taxon>
        <taxon>Eggerthellaceae</taxon>
        <taxon>Phoenicibacter</taxon>
    </lineage>
</organism>
<dbReference type="SUPFAM" id="SSF53271">
    <property type="entry name" value="PRTase-like"/>
    <property type="match status" value="1"/>
</dbReference>
<dbReference type="Gene3D" id="3.40.50.2020">
    <property type="match status" value="1"/>
</dbReference>
<dbReference type="CDD" id="cd06223">
    <property type="entry name" value="PRTases_typeI"/>
    <property type="match status" value="1"/>
</dbReference>
<dbReference type="PANTHER" id="PTHR43218:SF1">
    <property type="entry name" value="PHOSPHORIBOSYLTRANSFERASE"/>
    <property type="match status" value="1"/>
</dbReference>